<comment type="cofactor">
    <cofactor evidence="1">
        <name>adenosylcob(III)alamin</name>
        <dbReference type="ChEBI" id="CHEBI:18408"/>
    </cofactor>
</comment>
<accession>V4RBF9</accession>
<dbReference type="eggNOG" id="COG1884">
    <property type="taxonomic scope" value="Bacteria"/>
</dbReference>
<dbReference type="Gene3D" id="3.40.50.280">
    <property type="entry name" value="Cobalamin-binding domain"/>
    <property type="match status" value="1"/>
</dbReference>
<dbReference type="AlphaFoldDB" id="V4RBF9"/>
<proteinExistence type="inferred from homology"/>
<dbReference type="Proteomes" id="UP000017819">
    <property type="component" value="Unassembled WGS sequence"/>
</dbReference>
<protein>
    <submittedName>
        <fullName evidence="7">Methylmalonyl-CoA mutase, N-terminal domain/subunit</fullName>
    </submittedName>
</protein>
<evidence type="ECO:0000256" key="5">
    <source>
        <dbReference type="ARBA" id="ARBA00023285"/>
    </source>
</evidence>
<reference evidence="7 8" key="1">
    <citation type="journal article" date="2014" name="Genome Announc.">
        <title>Draft Genome Sequence of Lutibaculum baratangense Strain AMV1T, Isolated from a Mud Volcano in Andamans, India.</title>
        <authorList>
            <person name="Singh A."/>
            <person name="Sreenivas A."/>
            <person name="Sathyanarayana Reddy G."/>
            <person name="Pinnaka A.K."/>
            <person name="Shivaji S."/>
        </authorList>
    </citation>
    <scope>NUCLEOTIDE SEQUENCE [LARGE SCALE GENOMIC DNA]</scope>
    <source>
        <strain evidence="7 8">AMV1</strain>
    </source>
</reference>
<dbReference type="STRING" id="631454.N177_3876"/>
<evidence type="ECO:0000256" key="1">
    <source>
        <dbReference type="ARBA" id="ARBA00001922"/>
    </source>
</evidence>
<dbReference type="PATRIC" id="fig|631454.5.peg.3828"/>
<dbReference type="GO" id="GO:0031419">
    <property type="term" value="F:cobalamin binding"/>
    <property type="evidence" value="ECO:0007669"/>
    <property type="project" value="UniProtKB-KW"/>
</dbReference>
<dbReference type="OrthoDB" id="9762378at2"/>
<evidence type="ECO:0000259" key="6">
    <source>
        <dbReference type="Pfam" id="PF01642"/>
    </source>
</evidence>
<dbReference type="SUPFAM" id="SSF52242">
    <property type="entry name" value="Cobalamin (vitamin B12)-binding domain"/>
    <property type="match status" value="1"/>
</dbReference>
<dbReference type="InterPro" id="IPR036724">
    <property type="entry name" value="Cobalamin-bd_sf"/>
</dbReference>
<dbReference type="EMBL" id="AWXZ01000040">
    <property type="protein sequence ID" value="ESR22739.1"/>
    <property type="molecule type" value="Genomic_DNA"/>
</dbReference>
<gene>
    <name evidence="7" type="ORF">N177_3876</name>
</gene>
<sequence>MSDLRLAEGFAPADEERWRALAEAALKGQPFERLRTRTHNGFGIEPLYGQTAHGPSIGVDGGWWPLGRVDHPDPEAAREIARAEMDGGAGGLVLVFADAGGGPCLPADLSTSFLARELDLSASALHAEVGPRADALLISLLASAGTGGAAEIVLRSSLGAGILAFGMDAAAWREGAGHLLSGASSDLKVRLFCADGRVAHNAGASEAQELAVMLADLVAQLRLLEEDGTAPGEAAHRLSLALAADTDEFMTIAKLRAARLLARRVMEACGVAEARLPLHVETSRRMLSRRDPWTNMLRTTAAVAAAGLGGADSVCALPHTTMLGVPPLTARRLARNTQLILLEESGLGRVGDPAAGSGYVEGLTARLCEAAWALFREIEARGGLVESLRDGWLQRAVSEVREARLADIRTRRQPLTGTSEYPWLDEPQARLHPKGDVAPPATGPFPGVAPLPPMSLGAEFERLRDLSDEMRARTGERPAVFLAPLGRLAEHSARTEWTRAAFASGGFGSVAGPDEAEPEALADAFGEAKCRIACLCGTDEAYAERGSAVAWALKAQGCERLYLAGRPHGAMDGLRAAGVDAFLHAGCDMIEALEDAYRTLGEEPGRKGAPA</sequence>
<feature type="domain" description="Methylmalonyl-CoA mutase alpha/beta chain catalytic" evidence="6">
    <location>
        <begin position="195"/>
        <end position="422"/>
    </location>
</feature>
<dbReference type="GO" id="GO:0046872">
    <property type="term" value="F:metal ion binding"/>
    <property type="evidence" value="ECO:0007669"/>
    <property type="project" value="InterPro"/>
</dbReference>
<dbReference type="GO" id="GO:0016866">
    <property type="term" value="F:intramolecular transferase activity"/>
    <property type="evidence" value="ECO:0007669"/>
    <property type="project" value="InterPro"/>
</dbReference>
<keyword evidence="8" id="KW-1185">Reference proteome</keyword>
<dbReference type="PANTHER" id="PTHR48101">
    <property type="entry name" value="METHYLMALONYL-COA MUTASE, MITOCHONDRIAL-RELATED"/>
    <property type="match status" value="1"/>
</dbReference>
<evidence type="ECO:0000256" key="3">
    <source>
        <dbReference type="ARBA" id="ARBA00022628"/>
    </source>
</evidence>
<keyword evidence="3" id="KW-0846">Cobalamin</keyword>
<dbReference type="SUPFAM" id="SSF51703">
    <property type="entry name" value="Cobalamin (vitamin B12)-dependent enzymes"/>
    <property type="match status" value="1"/>
</dbReference>
<evidence type="ECO:0000256" key="2">
    <source>
        <dbReference type="ARBA" id="ARBA00008465"/>
    </source>
</evidence>
<evidence type="ECO:0000313" key="8">
    <source>
        <dbReference type="Proteomes" id="UP000017819"/>
    </source>
</evidence>
<comment type="similarity">
    <text evidence="2">Belongs to the methylmalonyl-CoA mutase family.</text>
</comment>
<dbReference type="RefSeq" id="WP_023433985.1">
    <property type="nucleotide sequence ID" value="NZ_AWXZ01000040.1"/>
</dbReference>
<keyword evidence="5" id="KW-0170">Cobalt</keyword>
<dbReference type="InterPro" id="IPR006099">
    <property type="entry name" value="MeMalonylCoA_mutase_a/b_cat"/>
</dbReference>
<evidence type="ECO:0000256" key="4">
    <source>
        <dbReference type="ARBA" id="ARBA00023235"/>
    </source>
</evidence>
<dbReference type="PANTHER" id="PTHR48101:SF4">
    <property type="entry name" value="METHYLMALONYL-COA MUTASE, MITOCHONDRIAL"/>
    <property type="match status" value="1"/>
</dbReference>
<keyword evidence="4" id="KW-0413">Isomerase</keyword>
<comment type="caution">
    <text evidence="7">The sequence shown here is derived from an EMBL/GenBank/DDBJ whole genome shotgun (WGS) entry which is preliminary data.</text>
</comment>
<dbReference type="InterPro" id="IPR016176">
    <property type="entry name" value="Cbl-dep_enz_cat"/>
</dbReference>
<dbReference type="Gene3D" id="3.20.20.240">
    <property type="entry name" value="Methylmalonyl-CoA mutase"/>
    <property type="match status" value="1"/>
</dbReference>
<name>V4RBF9_9HYPH</name>
<organism evidence="7 8">
    <name type="scientific">Lutibaculum baratangense AMV1</name>
    <dbReference type="NCBI Taxonomy" id="631454"/>
    <lineage>
        <taxon>Bacteria</taxon>
        <taxon>Pseudomonadati</taxon>
        <taxon>Pseudomonadota</taxon>
        <taxon>Alphaproteobacteria</taxon>
        <taxon>Hyphomicrobiales</taxon>
        <taxon>Tepidamorphaceae</taxon>
        <taxon>Lutibaculum</taxon>
    </lineage>
</organism>
<evidence type="ECO:0000313" key="7">
    <source>
        <dbReference type="EMBL" id="ESR22739.1"/>
    </source>
</evidence>
<dbReference type="Pfam" id="PF01642">
    <property type="entry name" value="MM_CoA_mutase"/>
    <property type="match status" value="1"/>
</dbReference>